<comment type="caution">
    <text evidence="1">The sequence shown here is derived from an EMBL/GenBank/DDBJ whole genome shotgun (WGS) entry which is preliminary data.</text>
</comment>
<dbReference type="AlphaFoldDB" id="A0A811UAQ9"/>
<proteinExistence type="predicted"/>
<evidence type="ECO:0000313" key="1">
    <source>
        <dbReference type="EMBL" id="CAD6994475.1"/>
    </source>
</evidence>
<accession>A0A811UAQ9</accession>
<organism evidence="1 2">
    <name type="scientific">Ceratitis capitata</name>
    <name type="common">Mediterranean fruit fly</name>
    <name type="synonym">Tephritis capitata</name>
    <dbReference type="NCBI Taxonomy" id="7213"/>
    <lineage>
        <taxon>Eukaryota</taxon>
        <taxon>Metazoa</taxon>
        <taxon>Ecdysozoa</taxon>
        <taxon>Arthropoda</taxon>
        <taxon>Hexapoda</taxon>
        <taxon>Insecta</taxon>
        <taxon>Pterygota</taxon>
        <taxon>Neoptera</taxon>
        <taxon>Endopterygota</taxon>
        <taxon>Diptera</taxon>
        <taxon>Brachycera</taxon>
        <taxon>Muscomorpha</taxon>
        <taxon>Tephritoidea</taxon>
        <taxon>Tephritidae</taxon>
        <taxon>Ceratitis</taxon>
        <taxon>Ceratitis</taxon>
    </lineage>
</organism>
<protein>
    <submittedName>
        <fullName evidence="1">(Mediterranean fruit fly) hypothetical protein</fullName>
    </submittedName>
</protein>
<reference evidence="1" key="1">
    <citation type="submission" date="2020-11" db="EMBL/GenBank/DDBJ databases">
        <authorList>
            <person name="Whitehead M."/>
        </authorList>
    </citation>
    <scope>NUCLEOTIDE SEQUENCE</scope>
    <source>
        <strain evidence="1">EGII</strain>
    </source>
</reference>
<dbReference type="EMBL" id="CAJHJT010000001">
    <property type="protein sequence ID" value="CAD6994475.1"/>
    <property type="molecule type" value="Genomic_DNA"/>
</dbReference>
<evidence type="ECO:0000313" key="2">
    <source>
        <dbReference type="Proteomes" id="UP000606786"/>
    </source>
</evidence>
<name>A0A811UAQ9_CERCA</name>
<sequence>MLQAQAQSQKDQQQLSMRNDIATCLRGYPLLSSLSTACGCVALRCVGFYPLITTRQFDKLATLLTSTVIYTSNGISHGSLTHQFPSLRSSVYVAEPAHVTPNLQDAKKNIYSQKPSIKSWDLDHRNIHFSKSL</sequence>
<dbReference type="Proteomes" id="UP000606786">
    <property type="component" value="Unassembled WGS sequence"/>
</dbReference>
<gene>
    <name evidence="1" type="ORF">CCAP1982_LOCUS3220</name>
</gene>
<keyword evidence="2" id="KW-1185">Reference proteome</keyword>